<reference evidence="4 5" key="1">
    <citation type="submission" date="2019-02" db="EMBL/GenBank/DDBJ databases">
        <title>Deep-cultivation of Planctomycetes and their phenomic and genomic characterization uncovers novel biology.</title>
        <authorList>
            <person name="Wiegand S."/>
            <person name="Jogler M."/>
            <person name="Boedeker C."/>
            <person name="Pinto D."/>
            <person name="Vollmers J."/>
            <person name="Rivas-Marin E."/>
            <person name="Kohn T."/>
            <person name="Peeters S.H."/>
            <person name="Heuer A."/>
            <person name="Rast P."/>
            <person name="Oberbeckmann S."/>
            <person name="Bunk B."/>
            <person name="Jeske O."/>
            <person name="Meyerdierks A."/>
            <person name="Storesund J.E."/>
            <person name="Kallscheuer N."/>
            <person name="Luecker S."/>
            <person name="Lage O.M."/>
            <person name="Pohl T."/>
            <person name="Merkel B.J."/>
            <person name="Hornburger P."/>
            <person name="Mueller R.-W."/>
            <person name="Bruemmer F."/>
            <person name="Labrenz M."/>
            <person name="Spormann A.M."/>
            <person name="Op Den Camp H."/>
            <person name="Overmann J."/>
            <person name="Amann R."/>
            <person name="Jetten M.S.M."/>
            <person name="Mascher T."/>
            <person name="Medema M.H."/>
            <person name="Devos D.P."/>
            <person name="Kaster A.-K."/>
            <person name="Ovreas L."/>
            <person name="Rohde M."/>
            <person name="Galperin M.Y."/>
            <person name="Jogler C."/>
        </authorList>
    </citation>
    <scope>NUCLEOTIDE SEQUENCE [LARGE SCALE GENOMIC DNA]</scope>
    <source>
        <strain evidence="4 5">Q31b</strain>
    </source>
</reference>
<dbReference type="EMBL" id="SJPY01000002">
    <property type="protein sequence ID" value="TWU43764.1"/>
    <property type="molecule type" value="Genomic_DNA"/>
</dbReference>
<dbReference type="SMART" id="SM00560">
    <property type="entry name" value="LamGL"/>
    <property type="match status" value="1"/>
</dbReference>
<keyword evidence="1" id="KW-0732">Signal</keyword>
<evidence type="ECO:0000256" key="1">
    <source>
        <dbReference type="ARBA" id="ARBA00022729"/>
    </source>
</evidence>
<dbReference type="InterPro" id="IPR006558">
    <property type="entry name" value="LamG-like"/>
</dbReference>
<dbReference type="OrthoDB" id="9804511at2"/>
<gene>
    <name evidence="4" type="ORF">Q31b_12940</name>
</gene>
<evidence type="ECO:0000313" key="4">
    <source>
        <dbReference type="EMBL" id="TWU43764.1"/>
    </source>
</evidence>
<dbReference type="InterPro" id="IPR013320">
    <property type="entry name" value="ConA-like_dom_sf"/>
</dbReference>
<organism evidence="4 5">
    <name type="scientific">Novipirellula aureliae</name>
    <dbReference type="NCBI Taxonomy" id="2527966"/>
    <lineage>
        <taxon>Bacteria</taxon>
        <taxon>Pseudomonadati</taxon>
        <taxon>Planctomycetota</taxon>
        <taxon>Planctomycetia</taxon>
        <taxon>Pirellulales</taxon>
        <taxon>Pirellulaceae</taxon>
        <taxon>Novipirellula</taxon>
    </lineage>
</organism>
<sequence>MDKNVLGRFAKQFSDWKPKFVCESMYNLGTRSCRDSHLDVAIQVLHYNLPKLTMKSMIVQTQIWHWISASTLILLTSSFAHAADPVMHWDFSTLDDGTTVENVSGMDDAVEGHARLAAGMEGDGLRLDGFTTCVRHVTQDIPRPGDAFSVEAWVALGNYPWNWCPILTTENDETKGYRLMIGPYGQVSMQSAIGEQWVSCTTANEAIPLRKWMHVVGVYRANTDMSVYVNGTLAATIPIQGKVTFPRGKDLECRLGMVATPGKPSNIHRTWGTLGQYFGLCGIIDEVKVYDEAMQPEDVKKHFDSVEMKQPEIEAHKLPTIAKHPGRFGAFYTKLKYYDGWDNVWPVDQDPDIVVCFDKLPVKVMFWRGLRYGTAWVSENENWMSDQSVEAWGLGDDDTEGCFEHMQDRHCRYSHVRVIENNDARVVVHWRYAPTSAYLSTWRVDPKTGWECWVDEYHTIYPDASGTRKVSWKKDTLKFPRQFQESLPLLQPGQVVSDLVHRDYVHVADYEGHIDPVSFVDNPRERDTQFAKDYTIQQYNFKSDNKPFICFEPGNRMSVRWNSLSSYDKHVGCNHFPVGQARCDGRTSIMSDRPSHCDSFPISDPVVHEAGDRCYWNALYGINGMEMEELVELGKSWAFAPEMEISGEGFTSKGYDRSQRCYPIENSGSVPKACEITLTSNDQSPIVNPAFFIKNWNAATAKVLVNGEPSSDVRIGVNHELEGDDLVLFLFLQSNEPVKITVLP</sequence>
<name>A0A5C6E5H4_9BACT</name>
<evidence type="ECO:0000259" key="3">
    <source>
        <dbReference type="SMART" id="SM00560"/>
    </source>
</evidence>
<dbReference type="AlphaFoldDB" id="A0A5C6E5H4"/>
<feature type="domain" description="LamG-like jellyroll fold" evidence="3">
    <location>
        <begin position="146"/>
        <end position="297"/>
    </location>
</feature>
<evidence type="ECO:0000313" key="5">
    <source>
        <dbReference type="Proteomes" id="UP000315471"/>
    </source>
</evidence>
<evidence type="ECO:0000256" key="2">
    <source>
        <dbReference type="ARBA" id="ARBA00023157"/>
    </source>
</evidence>
<dbReference type="Gene3D" id="2.60.120.200">
    <property type="match status" value="1"/>
</dbReference>
<dbReference type="Pfam" id="PF13385">
    <property type="entry name" value="Laminin_G_3"/>
    <property type="match status" value="1"/>
</dbReference>
<dbReference type="SUPFAM" id="SSF49899">
    <property type="entry name" value="Concanavalin A-like lectins/glucanases"/>
    <property type="match status" value="1"/>
</dbReference>
<protein>
    <recommendedName>
        <fullName evidence="3">LamG-like jellyroll fold domain-containing protein</fullName>
    </recommendedName>
</protein>
<proteinExistence type="predicted"/>
<keyword evidence="2" id="KW-1015">Disulfide bond</keyword>
<keyword evidence="5" id="KW-1185">Reference proteome</keyword>
<accession>A0A5C6E5H4</accession>
<dbReference type="Proteomes" id="UP000315471">
    <property type="component" value="Unassembled WGS sequence"/>
</dbReference>
<comment type="caution">
    <text evidence="4">The sequence shown here is derived from an EMBL/GenBank/DDBJ whole genome shotgun (WGS) entry which is preliminary data.</text>
</comment>